<organism evidence="1 2">
    <name type="scientific">Colletotrichum costaricense</name>
    <dbReference type="NCBI Taxonomy" id="1209916"/>
    <lineage>
        <taxon>Eukaryota</taxon>
        <taxon>Fungi</taxon>
        <taxon>Dikarya</taxon>
        <taxon>Ascomycota</taxon>
        <taxon>Pezizomycotina</taxon>
        <taxon>Sordariomycetes</taxon>
        <taxon>Hypocreomycetidae</taxon>
        <taxon>Glomerellales</taxon>
        <taxon>Glomerellaceae</taxon>
        <taxon>Colletotrichum</taxon>
        <taxon>Colletotrichum acutatum species complex</taxon>
    </lineage>
</organism>
<keyword evidence="2" id="KW-1185">Reference proteome</keyword>
<proteinExistence type="predicted"/>
<dbReference type="Proteomes" id="UP001240678">
    <property type="component" value="Unassembled WGS sequence"/>
</dbReference>
<protein>
    <submittedName>
        <fullName evidence="1">Uncharacterized protein</fullName>
    </submittedName>
</protein>
<name>A0AAI9Z328_9PEZI</name>
<evidence type="ECO:0000313" key="2">
    <source>
        <dbReference type="Proteomes" id="UP001240678"/>
    </source>
</evidence>
<dbReference type="AlphaFoldDB" id="A0AAI9Z328"/>
<dbReference type="EMBL" id="MOOE01000005">
    <property type="protein sequence ID" value="KAK1531037.1"/>
    <property type="molecule type" value="Genomic_DNA"/>
</dbReference>
<sequence>MDVFGSLGLWGSVDALPLIIAHYQSVRP</sequence>
<evidence type="ECO:0000313" key="1">
    <source>
        <dbReference type="EMBL" id="KAK1531037.1"/>
    </source>
</evidence>
<reference evidence="1 2" key="1">
    <citation type="submission" date="2016-10" db="EMBL/GenBank/DDBJ databases">
        <title>The genome sequence of Colletotrichum fioriniae PJ7.</title>
        <authorList>
            <person name="Baroncelli R."/>
        </authorList>
    </citation>
    <scope>NUCLEOTIDE SEQUENCE [LARGE SCALE GENOMIC DNA]</scope>
    <source>
        <strain evidence="1 2">IMI 309622</strain>
    </source>
</reference>
<gene>
    <name evidence="1" type="ORF">CCOS01_06140</name>
</gene>
<comment type="caution">
    <text evidence="1">The sequence shown here is derived from an EMBL/GenBank/DDBJ whole genome shotgun (WGS) entry which is preliminary data.</text>
</comment>
<accession>A0AAI9Z328</accession>